<reference evidence="5 6" key="1">
    <citation type="submission" date="2020-04" db="EMBL/GenBank/DDBJ databases">
        <title>Novel species.</title>
        <authorList>
            <person name="Teo W.F.A."/>
            <person name="Lipun K."/>
            <person name="Srisuk N."/>
            <person name="Duangmal K."/>
        </authorList>
    </citation>
    <scope>NUCLEOTIDE SEQUENCE [LARGE SCALE GENOMIC DNA]</scope>
    <source>
        <strain evidence="5 6">K13G38</strain>
    </source>
</reference>
<accession>A0ABX1JDL7</accession>
<gene>
    <name evidence="5" type="ORF">HFP15_33645</name>
</gene>
<dbReference type="InterPro" id="IPR036388">
    <property type="entry name" value="WH-like_DNA-bd_sf"/>
</dbReference>
<keyword evidence="3" id="KW-0804">Transcription</keyword>
<feature type="domain" description="HTH gntR-type" evidence="4">
    <location>
        <begin position="8"/>
        <end position="75"/>
    </location>
</feature>
<evidence type="ECO:0000313" key="6">
    <source>
        <dbReference type="Proteomes" id="UP000715441"/>
    </source>
</evidence>
<dbReference type="PROSITE" id="PS50949">
    <property type="entry name" value="HTH_GNTR"/>
    <property type="match status" value="1"/>
</dbReference>
<name>A0ABX1JDL7_9PSEU</name>
<dbReference type="InterPro" id="IPR011711">
    <property type="entry name" value="GntR_C"/>
</dbReference>
<dbReference type="InterPro" id="IPR000524">
    <property type="entry name" value="Tscrpt_reg_HTH_GntR"/>
</dbReference>
<evidence type="ECO:0000256" key="2">
    <source>
        <dbReference type="ARBA" id="ARBA00023125"/>
    </source>
</evidence>
<sequence length="217" mass="23034">MAAEQHASVLPEAIYETLRSSIIAQDVAPGSTVTESAVATRFGVARQTAKAAIERLVADGLLRREKHKAARVPELSAAEIADLYESRTVVESAAVARLDGIPAAALAAHRALIEAGADFAHHDIAFHRALVAGQSSSRLARMHALIMGEVELCIGQVQAAHLLSAEDVVEQHQGILDAILAGDSARAARLTAEHIAVSRDRLLAYVDSRIPPKGIPW</sequence>
<dbReference type="Pfam" id="PF07729">
    <property type="entry name" value="FCD"/>
    <property type="match status" value="1"/>
</dbReference>
<comment type="caution">
    <text evidence="5">The sequence shown here is derived from an EMBL/GenBank/DDBJ whole genome shotgun (WGS) entry which is preliminary data.</text>
</comment>
<evidence type="ECO:0000313" key="5">
    <source>
        <dbReference type="EMBL" id="NKQ57816.1"/>
    </source>
</evidence>
<evidence type="ECO:0000256" key="3">
    <source>
        <dbReference type="ARBA" id="ARBA00023163"/>
    </source>
</evidence>
<dbReference type="PANTHER" id="PTHR43537">
    <property type="entry name" value="TRANSCRIPTIONAL REGULATOR, GNTR FAMILY"/>
    <property type="match status" value="1"/>
</dbReference>
<protein>
    <submittedName>
        <fullName evidence="5">GntR family transcriptional regulator</fullName>
    </submittedName>
</protein>
<proteinExistence type="predicted"/>
<dbReference type="SUPFAM" id="SSF46785">
    <property type="entry name" value="Winged helix' DNA-binding domain"/>
    <property type="match status" value="1"/>
</dbReference>
<dbReference type="Proteomes" id="UP000715441">
    <property type="component" value="Unassembled WGS sequence"/>
</dbReference>
<dbReference type="InterPro" id="IPR008920">
    <property type="entry name" value="TF_FadR/GntR_C"/>
</dbReference>
<dbReference type="Pfam" id="PF00392">
    <property type="entry name" value="GntR"/>
    <property type="match status" value="1"/>
</dbReference>
<evidence type="ECO:0000259" key="4">
    <source>
        <dbReference type="PROSITE" id="PS50949"/>
    </source>
</evidence>
<dbReference type="SMART" id="SM00895">
    <property type="entry name" value="FCD"/>
    <property type="match status" value="1"/>
</dbReference>
<organism evidence="5 6">
    <name type="scientific">Amycolatopsis acididurans</name>
    <dbReference type="NCBI Taxonomy" id="2724524"/>
    <lineage>
        <taxon>Bacteria</taxon>
        <taxon>Bacillati</taxon>
        <taxon>Actinomycetota</taxon>
        <taxon>Actinomycetes</taxon>
        <taxon>Pseudonocardiales</taxon>
        <taxon>Pseudonocardiaceae</taxon>
        <taxon>Amycolatopsis</taxon>
    </lineage>
</organism>
<keyword evidence="6" id="KW-1185">Reference proteome</keyword>
<dbReference type="PANTHER" id="PTHR43537:SF24">
    <property type="entry name" value="GLUCONATE OPERON TRANSCRIPTIONAL REPRESSOR"/>
    <property type="match status" value="1"/>
</dbReference>
<dbReference type="EMBL" id="JAAXLS010000042">
    <property type="protein sequence ID" value="NKQ57816.1"/>
    <property type="molecule type" value="Genomic_DNA"/>
</dbReference>
<keyword evidence="1" id="KW-0805">Transcription regulation</keyword>
<dbReference type="SMART" id="SM00345">
    <property type="entry name" value="HTH_GNTR"/>
    <property type="match status" value="1"/>
</dbReference>
<dbReference type="Gene3D" id="1.20.120.530">
    <property type="entry name" value="GntR ligand-binding domain-like"/>
    <property type="match status" value="1"/>
</dbReference>
<dbReference type="SUPFAM" id="SSF48008">
    <property type="entry name" value="GntR ligand-binding domain-like"/>
    <property type="match status" value="1"/>
</dbReference>
<evidence type="ECO:0000256" key="1">
    <source>
        <dbReference type="ARBA" id="ARBA00023015"/>
    </source>
</evidence>
<dbReference type="InterPro" id="IPR036390">
    <property type="entry name" value="WH_DNA-bd_sf"/>
</dbReference>
<dbReference type="Gene3D" id="1.10.10.10">
    <property type="entry name" value="Winged helix-like DNA-binding domain superfamily/Winged helix DNA-binding domain"/>
    <property type="match status" value="1"/>
</dbReference>
<keyword evidence="2" id="KW-0238">DNA-binding</keyword>